<keyword evidence="2" id="KW-0472">Membrane</keyword>
<evidence type="ECO:0000256" key="1">
    <source>
        <dbReference type="SAM" id="MobiDB-lite"/>
    </source>
</evidence>
<organism evidence="3 4">
    <name type="scientific">Allomyces macrogynus (strain ATCC 38327)</name>
    <name type="common">Allomyces javanicus var. macrogynus</name>
    <dbReference type="NCBI Taxonomy" id="578462"/>
    <lineage>
        <taxon>Eukaryota</taxon>
        <taxon>Fungi</taxon>
        <taxon>Fungi incertae sedis</taxon>
        <taxon>Blastocladiomycota</taxon>
        <taxon>Blastocladiomycetes</taxon>
        <taxon>Blastocladiales</taxon>
        <taxon>Blastocladiaceae</taxon>
        <taxon>Allomyces</taxon>
    </lineage>
</organism>
<keyword evidence="2" id="KW-0812">Transmembrane</keyword>
<keyword evidence="4" id="KW-1185">Reference proteome</keyword>
<feature type="transmembrane region" description="Helical" evidence="2">
    <location>
        <begin position="12"/>
        <end position="36"/>
    </location>
</feature>
<protein>
    <submittedName>
        <fullName evidence="3">Uncharacterized protein</fullName>
    </submittedName>
</protein>
<feature type="compositionally biased region" description="Polar residues" evidence="1">
    <location>
        <begin position="142"/>
        <end position="151"/>
    </location>
</feature>
<feature type="region of interest" description="Disordered" evidence="1">
    <location>
        <begin position="74"/>
        <end position="151"/>
    </location>
</feature>
<dbReference type="OrthoDB" id="10437028at2759"/>
<dbReference type="AlphaFoldDB" id="A0A0L0SD96"/>
<dbReference type="VEuPathDB" id="FungiDB:AMAG_05881"/>
<gene>
    <name evidence="3" type="ORF">AMAG_05881</name>
</gene>
<accession>A0A0L0SD96</accession>
<proteinExistence type="predicted"/>
<dbReference type="Proteomes" id="UP000054350">
    <property type="component" value="Unassembled WGS sequence"/>
</dbReference>
<evidence type="ECO:0000256" key="2">
    <source>
        <dbReference type="SAM" id="Phobius"/>
    </source>
</evidence>
<name>A0A0L0SD96_ALLM3</name>
<reference evidence="3 4" key="1">
    <citation type="submission" date="2009-11" db="EMBL/GenBank/DDBJ databases">
        <title>Annotation of Allomyces macrogynus ATCC 38327.</title>
        <authorList>
            <consortium name="The Broad Institute Genome Sequencing Platform"/>
            <person name="Russ C."/>
            <person name="Cuomo C."/>
            <person name="Burger G."/>
            <person name="Gray M.W."/>
            <person name="Holland P.W.H."/>
            <person name="King N."/>
            <person name="Lang F.B.F."/>
            <person name="Roger A.J."/>
            <person name="Ruiz-Trillo I."/>
            <person name="Young S.K."/>
            <person name="Zeng Q."/>
            <person name="Gargeya S."/>
            <person name="Fitzgerald M."/>
            <person name="Haas B."/>
            <person name="Abouelleil A."/>
            <person name="Alvarado L."/>
            <person name="Arachchi H.M."/>
            <person name="Berlin A."/>
            <person name="Chapman S.B."/>
            <person name="Gearin G."/>
            <person name="Goldberg J."/>
            <person name="Griggs A."/>
            <person name="Gujja S."/>
            <person name="Hansen M."/>
            <person name="Heiman D."/>
            <person name="Howarth C."/>
            <person name="Larimer J."/>
            <person name="Lui A."/>
            <person name="MacDonald P.J.P."/>
            <person name="McCowen C."/>
            <person name="Montmayeur A."/>
            <person name="Murphy C."/>
            <person name="Neiman D."/>
            <person name="Pearson M."/>
            <person name="Priest M."/>
            <person name="Roberts A."/>
            <person name="Saif S."/>
            <person name="Shea T."/>
            <person name="Sisk P."/>
            <person name="Stolte C."/>
            <person name="Sykes S."/>
            <person name="Wortman J."/>
            <person name="Nusbaum C."/>
            <person name="Birren B."/>
        </authorList>
    </citation>
    <scope>NUCLEOTIDE SEQUENCE [LARGE SCALE GENOMIC DNA]</scope>
    <source>
        <strain evidence="3 4">ATCC 38327</strain>
    </source>
</reference>
<dbReference type="EMBL" id="GG745336">
    <property type="protein sequence ID" value="KNE60498.1"/>
    <property type="molecule type" value="Genomic_DNA"/>
</dbReference>
<evidence type="ECO:0000313" key="3">
    <source>
        <dbReference type="EMBL" id="KNE60498.1"/>
    </source>
</evidence>
<sequence>MSFPRDQLAAGAARLLGATVGILAVIGAAREAYYWLDYFGAVDWARTKYQQLMAKIRNAVFGYLMPAGPLVPLLQNSLPQPQARSRPKAMPSAASPPAPPYPRSPNFDDELEAAFQVYLDELQEPKPDQARPPAAGNARHAGSTSTDADDD</sequence>
<reference evidence="4" key="2">
    <citation type="submission" date="2009-11" db="EMBL/GenBank/DDBJ databases">
        <title>The Genome Sequence of Allomyces macrogynus strain ATCC 38327.</title>
        <authorList>
            <consortium name="The Broad Institute Genome Sequencing Platform"/>
            <person name="Russ C."/>
            <person name="Cuomo C."/>
            <person name="Shea T."/>
            <person name="Young S.K."/>
            <person name="Zeng Q."/>
            <person name="Koehrsen M."/>
            <person name="Haas B."/>
            <person name="Borodovsky M."/>
            <person name="Guigo R."/>
            <person name="Alvarado L."/>
            <person name="Berlin A."/>
            <person name="Borenstein D."/>
            <person name="Chen Z."/>
            <person name="Engels R."/>
            <person name="Freedman E."/>
            <person name="Gellesch M."/>
            <person name="Goldberg J."/>
            <person name="Griggs A."/>
            <person name="Gujja S."/>
            <person name="Heiman D."/>
            <person name="Hepburn T."/>
            <person name="Howarth C."/>
            <person name="Jen D."/>
            <person name="Larson L."/>
            <person name="Lewis B."/>
            <person name="Mehta T."/>
            <person name="Park D."/>
            <person name="Pearson M."/>
            <person name="Roberts A."/>
            <person name="Saif S."/>
            <person name="Shenoy N."/>
            <person name="Sisk P."/>
            <person name="Stolte C."/>
            <person name="Sykes S."/>
            <person name="Walk T."/>
            <person name="White J."/>
            <person name="Yandava C."/>
            <person name="Burger G."/>
            <person name="Gray M.W."/>
            <person name="Holland P.W.H."/>
            <person name="King N."/>
            <person name="Lang F.B.F."/>
            <person name="Roger A.J."/>
            <person name="Ruiz-Trillo I."/>
            <person name="Lander E."/>
            <person name="Nusbaum C."/>
        </authorList>
    </citation>
    <scope>NUCLEOTIDE SEQUENCE [LARGE SCALE GENOMIC DNA]</scope>
    <source>
        <strain evidence="4">ATCC 38327</strain>
    </source>
</reference>
<keyword evidence="2" id="KW-1133">Transmembrane helix</keyword>
<evidence type="ECO:0000313" key="4">
    <source>
        <dbReference type="Proteomes" id="UP000054350"/>
    </source>
</evidence>
<feature type="compositionally biased region" description="Pro residues" evidence="1">
    <location>
        <begin position="94"/>
        <end position="103"/>
    </location>
</feature>